<feature type="chain" id="PRO_5046268070" evidence="1">
    <location>
        <begin position="25"/>
        <end position="457"/>
    </location>
</feature>
<proteinExistence type="predicted"/>
<keyword evidence="1" id="KW-0732">Signal</keyword>
<dbReference type="EMBL" id="JAHESD010000020">
    <property type="protein sequence ID" value="MBT1703791.1"/>
    <property type="molecule type" value="Genomic_DNA"/>
</dbReference>
<sequence>MLKNNSKGINNLFLIAVLALVLNACDSNDYETIFKETPDERLKATITQYKSLLTGASYGWKATLYTGIGTGYFYYFDFDEDGNVTMLSDFNVTSAGELMQSTWTVKALQRPTLTFSTYSYIHLPADPDGNVNNGLPGSGLLSDFEFAITEPSGDSLKMKGLKHNSEIILVRATETETQAFLNKRIQQVLQHTANYLGSYKGYRLTLPNKTVIPMVLDIPYKTIAFQYLDRDGNTIQIPFTSYTFTIEGIALKDPIKIFEYEINKLIWDDSNNTYYVPFENKAIITGTNETYIFKPSTPLYSLLGKKLVAVTIPSEAGNDPLPGQSEEFTQAYKFAAQQMYEGEYRLTLSQIKFTFVPNTDRMVITLLVTQPTSSGGVQAFEAMYTYSYQVRAEGILKFKLESTDQNASALYADMIGVLNHFDNDTFIIEYVGGDFNLIGGFFSIEEPGFHFGGHLQK</sequence>
<dbReference type="RefSeq" id="WP_254153753.1">
    <property type="nucleotide sequence ID" value="NZ_JAHESD010000020.1"/>
</dbReference>
<dbReference type="Proteomes" id="UP000772618">
    <property type="component" value="Unassembled WGS sequence"/>
</dbReference>
<evidence type="ECO:0000313" key="3">
    <source>
        <dbReference type="Proteomes" id="UP000772618"/>
    </source>
</evidence>
<reference evidence="2 3" key="1">
    <citation type="submission" date="2021-05" db="EMBL/GenBank/DDBJ databases">
        <title>A Polyphasic approach of four new species of the genus Ohtaekwangia: Ohtaekwangia histidinii sp. nov., Ohtaekwangia cretensis sp. nov., Ohtaekwangia indiensis sp. nov., Ohtaekwangia reichenbachii sp. nov. from diverse environment.</title>
        <authorList>
            <person name="Octaviana S."/>
        </authorList>
    </citation>
    <scope>NUCLEOTIDE SEQUENCE [LARGE SCALE GENOMIC DNA]</scope>
    <source>
        <strain evidence="2 3">PWU20</strain>
    </source>
</reference>
<feature type="signal peptide" evidence="1">
    <location>
        <begin position="1"/>
        <end position="24"/>
    </location>
</feature>
<dbReference type="Pfam" id="PF14135">
    <property type="entry name" value="DUF4302"/>
    <property type="match status" value="1"/>
</dbReference>
<evidence type="ECO:0000256" key="1">
    <source>
        <dbReference type="SAM" id="SignalP"/>
    </source>
</evidence>
<protein>
    <submittedName>
        <fullName evidence="2">DUF4302 domain-containing protein</fullName>
    </submittedName>
</protein>
<dbReference type="InterPro" id="IPR025396">
    <property type="entry name" value="DUF4302"/>
</dbReference>
<organism evidence="2 3">
    <name type="scientific">Chryseosolibacter indicus</name>
    <dbReference type="NCBI Taxonomy" id="2782351"/>
    <lineage>
        <taxon>Bacteria</taxon>
        <taxon>Pseudomonadati</taxon>
        <taxon>Bacteroidota</taxon>
        <taxon>Cytophagia</taxon>
        <taxon>Cytophagales</taxon>
        <taxon>Chryseotaleaceae</taxon>
        <taxon>Chryseosolibacter</taxon>
    </lineage>
</organism>
<gene>
    <name evidence="2" type="ORF">KK060_10900</name>
</gene>
<evidence type="ECO:0000313" key="2">
    <source>
        <dbReference type="EMBL" id="MBT1703791.1"/>
    </source>
</evidence>
<keyword evidence="3" id="KW-1185">Reference proteome</keyword>
<name>A0ABS5VR14_9BACT</name>
<accession>A0ABS5VR14</accession>
<comment type="caution">
    <text evidence="2">The sequence shown here is derived from an EMBL/GenBank/DDBJ whole genome shotgun (WGS) entry which is preliminary data.</text>
</comment>